<comment type="caution">
    <text evidence="2">The sequence shown here is derived from an EMBL/GenBank/DDBJ whole genome shotgun (WGS) entry which is preliminary data.</text>
</comment>
<dbReference type="Proteomes" id="UP000604117">
    <property type="component" value="Unassembled WGS sequence"/>
</dbReference>
<evidence type="ECO:0000256" key="1">
    <source>
        <dbReference type="SAM" id="MobiDB-lite"/>
    </source>
</evidence>
<proteinExistence type="predicted"/>
<sequence>MEATFSQTEAAALSHSFEAAYDAWDRRLIRLDASTFDAFLDSHVNELAAQLRQPHQLWRSDDHPRQHRNGPHPSAHPPAQRRAVV</sequence>
<feature type="region of interest" description="Disordered" evidence="1">
    <location>
        <begin position="55"/>
        <end position="85"/>
    </location>
</feature>
<accession>A0ABQ4CLK2</accession>
<name>A0ABQ4CLK2_9ACTN</name>
<keyword evidence="3" id="KW-1185">Reference proteome</keyword>
<evidence type="ECO:0000313" key="2">
    <source>
        <dbReference type="EMBL" id="GIF71873.1"/>
    </source>
</evidence>
<organism evidence="2 3">
    <name type="scientific">Asanoa siamensis</name>
    <dbReference type="NCBI Taxonomy" id="926357"/>
    <lineage>
        <taxon>Bacteria</taxon>
        <taxon>Bacillati</taxon>
        <taxon>Actinomycetota</taxon>
        <taxon>Actinomycetes</taxon>
        <taxon>Micromonosporales</taxon>
        <taxon>Micromonosporaceae</taxon>
        <taxon>Asanoa</taxon>
    </lineage>
</organism>
<dbReference type="EMBL" id="BONE01000008">
    <property type="protein sequence ID" value="GIF71873.1"/>
    <property type="molecule type" value="Genomic_DNA"/>
</dbReference>
<protein>
    <submittedName>
        <fullName evidence="2">Uncharacterized protein</fullName>
    </submittedName>
</protein>
<evidence type="ECO:0000313" key="3">
    <source>
        <dbReference type="Proteomes" id="UP000604117"/>
    </source>
</evidence>
<gene>
    <name evidence="2" type="ORF">Asi02nite_13910</name>
</gene>
<reference evidence="2 3" key="1">
    <citation type="submission" date="2021-01" db="EMBL/GenBank/DDBJ databases">
        <title>Whole genome shotgun sequence of Asanoa siamensis NBRC 107932.</title>
        <authorList>
            <person name="Komaki H."/>
            <person name="Tamura T."/>
        </authorList>
    </citation>
    <scope>NUCLEOTIDE SEQUENCE [LARGE SCALE GENOMIC DNA]</scope>
    <source>
        <strain evidence="2 3">NBRC 107932</strain>
    </source>
</reference>